<name>A0A6G1KK67_9PLEO</name>
<keyword evidence="2" id="KW-1185">Reference proteome</keyword>
<reference evidence="1" key="1">
    <citation type="journal article" date="2020" name="Stud. Mycol.">
        <title>101 Dothideomycetes genomes: a test case for predicting lifestyles and emergence of pathogens.</title>
        <authorList>
            <person name="Haridas S."/>
            <person name="Albert R."/>
            <person name="Binder M."/>
            <person name="Bloem J."/>
            <person name="Labutti K."/>
            <person name="Salamov A."/>
            <person name="Andreopoulos B."/>
            <person name="Baker S."/>
            <person name="Barry K."/>
            <person name="Bills G."/>
            <person name="Bluhm B."/>
            <person name="Cannon C."/>
            <person name="Castanera R."/>
            <person name="Culley D."/>
            <person name="Daum C."/>
            <person name="Ezra D."/>
            <person name="Gonzalez J."/>
            <person name="Henrissat B."/>
            <person name="Kuo A."/>
            <person name="Liang C."/>
            <person name="Lipzen A."/>
            <person name="Lutzoni F."/>
            <person name="Magnuson J."/>
            <person name="Mondo S."/>
            <person name="Nolan M."/>
            <person name="Ohm R."/>
            <person name="Pangilinan J."/>
            <person name="Park H.-J."/>
            <person name="Ramirez L."/>
            <person name="Alfaro M."/>
            <person name="Sun H."/>
            <person name="Tritt A."/>
            <person name="Yoshinaga Y."/>
            <person name="Zwiers L.-H."/>
            <person name="Turgeon B."/>
            <person name="Goodwin S."/>
            <person name="Spatafora J."/>
            <person name="Crous P."/>
            <person name="Grigoriev I."/>
        </authorList>
    </citation>
    <scope>NUCLEOTIDE SEQUENCE</scope>
    <source>
        <strain evidence="1">CBS 279.74</strain>
    </source>
</reference>
<evidence type="ECO:0000313" key="1">
    <source>
        <dbReference type="EMBL" id="KAF2712757.1"/>
    </source>
</evidence>
<accession>A0A6G1KK67</accession>
<dbReference type="OrthoDB" id="440424at2759"/>
<protein>
    <submittedName>
        <fullName evidence="1">Uncharacterized protein</fullName>
    </submittedName>
</protein>
<dbReference type="EMBL" id="MU005766">
    <property type="protein sequence ID" value="KAF2712757.1"/>
    <property type="molecule type" value="Genomic_DNA"/>
</dbReference>
<evidence type="ECO:0000313" key="2">
    <source>
        <dbReference type="Proteomes" id="UP000799428"/>
    </source>
</evidence>
<dbReference type="InterPro" id="IPR038213">
    <property type="entry name" value="IFI6/IFI27-like_sf"/>
</dbReference>
<organism evidence="1 2">
    <name type="scientific">Pleomassaria siparia CBS 279.74</name>
    <dbReference type="NCBI Taxonomy" id="1314801"/>
    <lineage>
        <taxon>Eukaryota</taxon>
        <taxon>Fungi</taxon>
        <taxon>Dikarya</taxon>
        <taxon>Ascomycota</taxon>
        <taxon>Pezizomycotina</taxon>
        <taxon>Dothideomycetes</taxon>
        <taxon>Pleosporomycetidae</taxon>
        <taxon>Pleosporales</taxon>
        <taxon>Pleomassariaceae</taxon>
        <taxon>Pleomassaria</taxon>
    </lineage>
</organism>
<proteinExistence type="predicted"/>
<dbReference type="Gene3D" id="6.10.110.10">
    <property type="match status" value="1"/>
</dbReference>
<dbReference type="Proteomes" id="UP000799428">
    <property type="component" value="Unassembled WGS sequence"/>
</dbReference>
<sequence>MSSMLKALSDCICGFDEPYEEYGSEKRPLVSHDARTSETMATQIVQTLLEAEKGGRSLENTLNAIVGTNGWTERIAQWTLEKLEQALGEATKLGPVLKEAYDQSCETARAMEGFVQEHPVALGVLVLVAPWAIQALGFATGFGELGPIEGSFAAMWQARYAGLVPKGSLFSFFQRLGMTWPK</sequence>
<gene>
    <name evidence="1" type="ORF">K504DRAFT_464819</name>
</gene>
<dbReference type="AlphaFoldDB" id="A0A6G1KK67"/>